<keyword evidence="1" id="KW-0378">Hydrolase</keyword>
<organism evidence="4 5">
    <name type="scientific">Rhodovulum visakhapatnamense</name>
    <dbReference type="NCBI Taxonomy" id="364297"/>
    <lineage>
        <taxon>Bacteria</taxon>
        <taxon>Pseudomonadati</taxon>
        <taxon>Pseudomonadota</taxon>
        <taxon>Alphaproteobacteria</taxon>
        <taxon>Rhodobacterales</taxon>
        <taxon>Paracoccaceae</taxon>
        <taxon>Rhodovulum</taxon>
    </lineage>
</organism>
<dbReference type="GO" id="GO:0008477">
    <property type="term" value="F:purine nucleosidase activity"/>
    <property type="evidence" value="ECO:0007669"/>
    <property type="project" value="TreeGrafter"/>
</dbReference>
<comment type="caution">
    <text evidence="4">The sequence shown here is derived from an EMBL/GenBank/DDBJ whole genome shotgun (WGS) entry which is preliminary data.</text>
</comment>
<dbReference type="SUPFAM" id="SSF53590">
    <property type="entry name" value="Nucleoside hydrolase"/>
    <property type="match status" value="1"/>
</dbReference>
<dbReference type="InterPro" id="IPR023186">
    <property type="entry name" value="IUNH"/>
</dbReference>
<dbReference type="RefSeq" id="WP_134079188.1">
    <property type="nucleotide sequence ID" value="NZ_SOEB01000026.1"/>
</dbReference>
<dbReference type="CDD" id="cd02651">
    <property type="entry name" value="nuc_hydro_IU_UC_XIUA"/>
    <property type="match status" value="1"/>
</dbReference>
<dbReference type="PANTHER" id="PTHR12304">
    <property type="entry name" value="INOSINE-URIDINE PREFERRING NUCLEOSIDE HYDROLASE"/>
    <property type="match status" value="1"/>
</dbReference>
<evidence type="ECO:0000313" key="4">
    <source>
        <dbReference type="EMBL" id="TDX23360.1"/>
    </source>
</evidence>
<dbReference type="InterPro" id="IPR036452">
    <property type="entry name" value="Ribo_hydro-like"/>
</dbReference>
<reference evidence="4 5" key="1">
    <citation type="submission" date="2019-03" db="EMBL/GenBank/DDBJ databases">
        <title>Genomic Encyclopedia of Type Strains, Phase IV (KMG-IV): sequencing the most valuable type-strain genomes for metagenomic binning, comparative biology and taxonomic classification.</title>
        <authorList>
            <person name="Goeker M."/>
        </authorList>
    </citation>
    <scope>NUCLEOTIDE SEQUENCE [LARGE SCALE GENOMIC DNA]</scope>
    <source>
        <strain evidence="4 5">JA181</strain>
    </source>
</reference>
<gene>
    <name evidence="4" type="ORF">EV657_12610</name>
</gene>
<dbReference type="EMBL" id="SOEB01000026">
    <property type="protein sequence ID" value="TDX23360.1"/>
    <property type="molecule type" value="Genomic_DNA"/>
</dbReference>
<dbReference type="Gene3D" id="3.90.245.10">
    <property type="entry name" value="Ribonucleoside hydrolase-like"/>
    <property type="match status" value="1"/>
</dbReference>
<protein>
    <submittedName>
        <fullName evidence="4">Purine nucleosidase</fullName>
    </submittedName>
</protein>
<name>A0A4R8FC71_9RHOB</name>
<dbReference type="Proteomes" id="UP000295484">
    <property type="component" value="Unassembled WGS sequence"/>
</dbReference>
<dbReference type="AlphaFoldDB" id="A0A4R8FC71"/>
<dbReference type="InterPro" id="IPR001910">
    <property type="entry name" value="Inosine/uridine_hydrolase_dom"/>
</dbReference>
<evidence type="ECO:0000259" key="3">
    <source>
        <dbReference type="Pfam" id="PF01156"/>
    </source>
</evidence>
<dbReference type="GO" id="GO:0006152">
    <property type="term" value="P:purine nucleoside catabolic process"/>
    <property type="evidence" value="ECO:0007669"/>
    <property type="project" value="TreeGrafter"/>
</dbReference>
<keyword evidence="2" id="KW-0326">Glycosidase</keyword>
<feature type="domain" description="Inosine/uridine-preferring nucleoside hydrolase" evidence="3">
    <location>
        <begin position="7"/>
        <end position="305"/>
    </location>
</feature>
<dbReference type="PANTHER" id="PTHR12304:SF4">
    <property type="entry name" value="URIDINE NUCLEOSIDASE"/>
    <property type="match status" value="1"/>
</dbReference>
<sequence>MTASLPVIFDCDPGIDDSIALLGAFVAPELDIRAILTVCGNQPLERTLRNALQICELAGRDGIPVHPGAPRPLCREPIHGLFHGETGLGAARLPEPQKRPEPTGAVEALIDHLGRAVREGGPRITLCCLGPLTNLALALRIAPDIAGGIERVVMMGGAFHAPGNRSLTSEFNMLADPHAAAVVFAAGLPMTVLGLDATHQVILRPEHVARFVGASGRISAAMAGLMASWDRNDPKRYGTRGGPLHDPLVTAFLLRPDLFETRPARIFVETESPLCLGQTVADWYGQSGAPANADIVLKVDAEGVIDLYLGLLTQYEMRGAA</sequence>
<dbReference type="GO" id="GO:0005829">
    <property type="term" value="C:cytosol"/>
    <property type="evidence" value="ECO:0007669"/>
    <property type="project" value="TreeGrafter"/>
</dbReference>
<evidence type="ECO:0000313" key="5">
    <source>
        <dbReference type="Proteomes" id="UP000295484"/>
    </source>
</evidence>
<proteinExistence type="predicted"/>
<dbReference type="Pfam" id="PF01156">
    <property type="entry name" value="IU_nuc_hydro"/>
    <property type="match status" value="1"/>
</dbReference>
<evidence type="ECO:0000256" key="1">
    <source>
        <dbReference type="ARBA" id="ARBA00022801"/>
    </source>
</evidence>
<accession>A0A4R8FC71</accession>
<evidence type="ECO:0000256" key="2">
    <source>
        <dbReference type="ARBA" id="ARBA00023295"/>
    </source>
</evidence>